<evidence type="ECO:0000256" key="3">
    <source>
        <dbReference type="ARBA" id="ARBA00023002"/>
    </source>
</evidence>
<accession>A0A7H9B0M6</accession>
<dbReference type="SUPFAM" id="SSF51735">
    <property type="entry name" value="NAD(P)-binding Rossmann-fold domains"/>
    <property type="match status" value="1"/>
</dbReference>
<sequence>MTNVLPVAIVTGASRGIGKSIVNRLSREGISCIAIASSKKSIEGIKLDDPLMLIHEKQRHRSLAIDLSQWPQWTASEKHFGIDYHENKSGYFPLYDMWKDSDTIYQPTLLVNCAGITQQSLSVRTDVDTITKLMNVNFMSSVSLTNMTLKQMIKNRKRTRADTRTNRPCIINICSVLATSDLTVPGTSVYAASKAALSQYTKVVAQEVNPCNIAIVSISPGLVPATDMLKGLECDGQSHLQKLASTFGTCTPEQIASQVWDIYNSTE</sequence>
<dbReference type="OrthoDB" id="417891at2759"/>
<evidence type="ECO:0000256" key="1">
    <source>
        <dbReference type="ARBA" id="ARBA00006484"/>
    </source>
</evidence>
<protein>
    <recommendedName>
        <fullName evidence="7">3-oxoacyl-[acyl-carrier-protein] reductase</fullName>
    </recommendedName>
</protein>
<dbReference type="PRINTS" id="PR00081">
    <property type="entry name" value="GDHRDH"/>
</dbReference>
<dbReference type="InterPro" id="IPR002347">
    <property type="entry name" value="SDR_fam"/>
</dbReference>
<keyword evidence="3" id="KW-0560">Oxidoreductase</keyword>
<dbReference type="PROSITE" id="PS00061">
    <property type="entry name" value="ADH_SHORT"/>
    <property type="match status" value="1"/>
</dbReference>
<dbReference type="Gene3D" id="3.40.50.720">
    <property type="entry name" value="NAD(P)-binding Rossmann-like Domain"/>
    <property type="match status" value="1"/>
</dbReference>
<name>A0A7H9B0M6_ZYGMR</name>
<dbReference type="InterPro" id="IPR020904">
    <property type="entry name" value="Sc_DH/Rdtase_CS"/>
</dbReference>
<dbReference type="AlphaFoldDB" id="A0A7H9B0M6"/>
<dbReference type="KEGG" id="zmk:HG535_0C05420"/>
<evidence type="ECO:0000313" key="6">
    <source>
        <dbReference type="Proteomes" id="UP000509704"/>
    </source>
</evidence>
<dbReference type="CDD" id="cd05233">
    <property type="entry name" value="SDR_c"/>
    <property type="match status" value="1"/>
</dbReference>
<evidence type="ECO:0000256" key="4">
    <source>
        <dbReference type="RuleBase" id="RU000363"/>
    </source>
</evidence>
<keyword evidence="6" id="KW-1185">Reference proteome</keyword>
<proteinExistence type="inferred from homology"/>
<evidence type="ECO:0000256" key="2">
    <source>
        <dbReference type="ARBA" id="ARBA00022857"/>
    </source>
</evidence>
<evidence type="ECO:0008006" key="7">
    <source>
        <dbReference type="Google" id="ProtNLM"/>
    </source>
</evidence>
<dbReference type="GO" id="GO:0048038">
    <property type="term" value="F:quinone binding"/>
    <property type="evidence" value="ECO:0007669"/>
    <property type="project" value="TreeGrafter"/>
</dbReference>
<dbReference type="GeneID" id="59235886"/>
<dbReference type="InterPro" id="IPR036291">
    <property type="entry name" value="NAD(P)-bd_dom_sf"/>
</dbReference>
<evidence type="ECO:0000313" key="5">
    <source>
        <dbReference type="EMBL" id="QLG72188.1"/>
    </source>
</evidence>
<dbReference type="GO" id="GO:0006633">
    <property type="term" value="P:fatty acid biosynthetic process"/>
    <property type="evidence" value="ECO:0007669"/>
    <property type="project" value="TreeGrafter"/>
</dbReference>
<reference evidence="5 6" key="1">
    <citation type="submission" date="2020-07" db="EMBL/GenBank/DDBJ databases">
        <title>The yeast mating-type switching endonuclease HO is a domesticated member of an unorthodox homing genetic element family.</title>
        <authorList>
            <person name="Coughlan A.Y."/>
            <person name="Lombardi L."/>
            <person name="Braun-Galleani S."/>
            <person name="Martos A.R."/>
            <person name="Galeote V."/>
            <person name="Bigey F."/>
            <person name="Dequin S."/>
            <person name="Byrne K.P."/>
            <person name="Wolfe K.H."/>
        </authorList>
    </citation>
    <scope>NUCLEOTIDE SEQUENCE [LARGE SCALE GENOMIC DNA]</scope>
    <source>
        <strain evidence="5 6">NRRL Y-6702</strain>
    </source>
</reference>
<organism evidence="5 6">
    <name type="scientific">Zygotorulaspora mrakii</name>
    <name type="common">Zygosaccharomyces mrakii</name>
    <dbReference type="NCBI Taxonomy" id="42260"/>
    <lineage>
        <taxon>Eukaryota</taxon>
        <taxon>Fungi</taxon>
        <taxon>Dikarya</taxon>
        <taxon>Ascomycota</taxon>
        <taxon>Saccharomycotina</taxon>
        <taxon>Saccharomycetes</taxon>
        <taxon>Saccharomycetales</taxon>
        <taxon>Saccharomycetaceae</taxon>
        <taxon>Zygotorulaspora</taxon>
    </lineage>
</organism>
<comment type="similarity">
    <text evidence="1 4">Belongs to the short-chain dehydrogenases/reductases (SDR) family.</text>
</comment>
<dbReference type="Pfam" id="PF00106">
    <property type="entry name" value="adh_short"/>
    <property type="match status" value="2"/>
</dbReference>
<dbReference type="PRINTS" id="PR00080">
    <property type="entry name" value="SDRFAMILY"/>
</dbReference>
<gene>
    <name evidence="5" type="ORF">HG535_0C05420</name>
</gene>
<dbReference type="Proteomes" id="UP000509704">
    <property type="component" value="Chromosome 3"/>
</dbReference>
<dbReference type="PANTHER" id="PTHR42760">
    <property type="entry name" value="SHORT-CHAIN DEHYDROGENASES/REDUCTASES FAMILY MEMBER"/>
    <property type="match status" value="1"/>
</dbReference>
<dbReference type="RefSeq" id="XP_037143916.1">
    <property type="nucleotide sequence ID" value="XM_037288021.1"/>
</dbReference>
<dbReference type="EMBL" id="CP058606">
    <property type="protein sequence ID" value="QLG72188.1"/>
    <property type="molecule type" value="Genomic_DNA"/>
</dbReference>
<keyword evidence="2" id="KW-0521">NADP</keyword>
<dbReference type="PANTHER" id="PTHR42760:SF133">
    <property type="entry name" value="3-OXOACYL-[ACYL-CARRIER-PROTEIN] REDUCTASE"/>
    <property type="match status" value="1"/>
</dbReference>
<dbReference type="GO" id="GO:0016616">
    <property type="term" value="F:oxidoreductase activity, acting on the CH-OH group of donors, NAD or NADP as acceptor"/>
    <property type="evidence" value="ECO:0007669"/>
    <property type="project" value="TreeGrafter"/>
</dbReference>